<sequence>MEEPLPRERKFIMFESFLYELLTNCSICGQAFGNLNFSFMGTLVVVEGMCEQLQKLRWRSQPLVRGSEAGAGNFLLAAGMLTRAALWLQPSDALVLKSSWSAPATTTTGPTCSLQ</sequence>
<name>A0A9J6EHE5_RHIMP</name>
<organism evidence="1 2">
    <name type="scientific">Rhipicephalus microplus</name>
    <name type="common">Cattle tick</name>
    <name type="synonym">Boophilus microplus</name>
    <dbReference type="NCBI Taxonomy" id="6941"/>
    <lineage>
        <taxon>Eukaryota</taxon>
        <taxon>Metazoa</taxon>
        <taxon>Ecdysozoa</taxon>
        <taxon>Arthropoda</taxon>
        <taxon>Chelicerata</taxon>
        <taxon>Arachnida</taxon>
        <taxon>Acari</taxon>
        <taxon>Parasitiformes</taxon>
        <taxon>Ixodida</taxon>
        <taxon>Ixodoidea</taxon>
        <taxon>Ixodidae</taxon>
        <taxon>Rhipicephalinae</taxon>
        <taxon>Rhipicephalus</taxon>
        <taxon>Boophilus</taxon>
    </lineage>
</organism>
<keyword evidence="2" id="KW-1185">Reference proteome</keyword>
<evidence type="ECO:0000313" key="1">
    <source>
        <dbReference type="EMBL" id="KAH8033541.1"/>
    </source>
</evidence>
<proteinExistence type="predicted"/>
<gene>
    <name evidence="1" type="ORF">HPB51_013618</name>
</gene>
<evidence type="ECO:0000313" key="2">
    <source>
        <dbReference type="Proteomes" id="UP000821866"/>
    </source>
</evidence>
<reference evidence="1" key="1">
    <citation type="journal article" date="2020" name="Cell">
        <title>Large-Scale Comparative Analyses of Tick Genomes Elucidate Their Genetic Diversity and Vector Capacities.</title>
        <authorList>
            <consortium name="Tick Genome and Microbiome Consortium (TIGMIC)"/>
            <person name="Jia N."/>
            <person name="Wang J."/>
            <person name="Shi W."/>
            <person name="Du L."/>
            <person name="Sun Y."/>
            <person name="Zhan W."/>
            <person name="Jiang J.F."/>
            <person name="Wang Q."/>
            <person name="Zhang B."/>
            <person name="Ji P."/>
            <person name="Bell-Sakyi L."/>
            <person name="Cui X.M."/>
            <person name="Yuan T.T."/>
            <person name="Jiang B.G."/>
            <person name="Yang W.F."/>
            <person name="Lam T.T."/>
            <person name="Chang Q.C."/>
            <person name="Ding S.J."/>
            <person name="Wang X.J."/>
            <person name="Zhu J.G."/>
            <person name="Ruan X.D."/>
            <person name="Zhao L."/>
            <person name="Wei J.T."/>
            <person name="Ye R.Z."/>
            <person name="Que T.C."/>
            <person name="Du C.H."/>
            <person name="Zhou Y.H."/>
            <person name="Cheng J.X."/>
            <person name="Dai P.F."/>
            <person name="Guo W.B."/>
            <person name="Han X.H."/>
            <person name="Huang E.J."/>
            <person name="Li L.F."/>
            <person name="Wei W."/>
            <person name="Gao Y.C."/>
            <person name="Liu J.Z."/>
            <person name="Shao H.Z."/>
            <person name="Wang X."/>
            <person name="Wang C.C."/>
            <person name="Yang T.C."/>
            <person name="Huo Q.B."/>
            <person name="Li W."/>
            <person name="Chen H.Y."/>
            <person name="Chen S.E."/>
            <person name="Zhou L.G."/>
            <person name="Ni X.B."/>
            <person name="Tian J.H."/>
            <person name="Sheng Y."/>
            <person name="Liu T."/>
            <person name="Pan Y.S."/>
            <person name="Xia L.Y."/>
            <person name="Li J."/>
            <person name="Zhao F."/>
            <person name="Cao W.C."/>
        </authorList>
    </citation>
    <scope>NUCLEOTIDE SEQUENCE</scope>
    <source>
        <strain evidence="1">Rmic-2018</strain>
    </source>
</reference>
<accession>A0A9J6EHE5</accession>
<dbReference type="AlphaFoldDB" id="A0A9J6EHE5"/>
<dbReference type="EMBL" id="JABSTU010000004">
    <property type="protein sequence ID" value="KAH8033541.1"/>
    <property type="molecule type" value="Genomic_DNA"/>
</dbReference>
<comment type="caution">
    <text evidence="1">The sequence shown here is derived from an EMBL/GenBank/DDBJ whole genome shotgun (WGS) entry which is preliminary data.</text>
</comment>
<protein>
    <submittedName>
        <fullName evidence="1">Uncharacterized protein</fullName>
    </submittedName>
</protein>
<reference evidence="1" key="2">
    <citation type="submission" date="2021-09" db="EMBL/GenBank/DDBJ databases">
        <authorList>
            <person name="Jia N."/>
            <person name="Wang J."/>
            <person name="Shi W."/>
            <person name="Du L."/>
            <person name="Sun Y."/>
            <person name="Zhan W."/>
            <person name="Jiang J."/>
            <person name="Wang Q."/>
            <person name="Zhang B."/>
            <person name="Ji P."/>
            <person name="Sakyi L.B."/>
            <person name="Cui X."/>
            <person name="Yuan T."/>
            <person name="Jiang B."/>
            <person name="Yang W."/>
            <person name="Lam T.T.-Y."/>
            <person name="Chang Q."/>
            <person name="Ding S."/>
            <person name="Wang X."/>
            <person name="Zhu J."/>
            <person name="Ruan X."/>
            <person name="Zhao L."/>
            <person name="Wei J."/>
            <person name="Que T."/>
            <person name="Du C."/>
            <person name="Cheng J."/>
            <person name="Dai P."/>
            <person name="Han X."/>
            <person name="Huang E."/>
            <person name="Gao Y."/>
            <person name="Liu J."/>
            <person name="Shao H."/>
            <person name="Ye R."/>
            <person name="Li L."/>
            <person name="Wei W."/>
            <person name="Wang X."/>
            <person name="Wang C."/>
            <person name="Huo Q."/>
            <person name="Li W."/>
            <person name="Guo W."/>
            <person name="Chen H."/>
            <person name="Chen S."/>
            <person name="Zhou L."/>
            <person name="Zhou L."/>
            <person name="Ni X."/>
            <person name="Tian J."/>
            <person name="Zhou Y."/>
            <person name="Sheng Y."/>
            <person name="Liu T."/>
            <person name="Pan Y."/>
            <person name="Xia L."/>
            <person name="Li J."/>
            <person name="Zhao F."/>
            <person name="Cao W."/>
        </authorList>
    </citation>
    <scope>NUCLEOTIDE SEQUENCE</scope>
    <source>
        <strain evidence="1">Rmic-2018</strain>
        <tissue evidence="1">Larvae</tissue>
    </source>
</reference>
<dbReference type="Proteomes" id="UP000821866">
    <property type="component" value="Chromosome 2"/>
</dbReference>